<comment type="caution">
    <text evidence="5">The sequence shown here is derived from an EMBL/GenBank/DDBJ whole genome shotgun (WGS) entry which is preliminary data.</text>
</comment>
<keyword evidence="6" id="KW-1185">Reference proteome</keyword>
<dbReference type="Proteomes" id="UP001501757">
    <property type="component" value="Unassembled WGS sequence"/>
</dbReference>
<keyword evidence="3" id="KW-0408">Iron</keyword>
<feature type="domain" description="Hemerythrin-like" evidence="4">
    <location>
        <begin position="19"/>
        <end position="134"/>
    </location>
</feature>
<keyword evidence="2" id="KW-0479">Metal-binding</keyword>
<evidence type="ECO:0000313" key="6">
    <source>
        <dbReference type="Proteomes" id="UP001501757"/>
    </source>
</evidence>
<evidence type="ECO:0000256" key="1">
    <source>
        <dbReference type="ARBA" id="ARBA00010587"/>
    </source>
</evidence>
<dbReference type="InterPro" id="IPR012312">
    <property type="entry name" value="Hemerythrin-like"/>
</dbReference>
<dbReference type="Gene3D" id="1.20.120.50">
    <property type="entry name" value="Hemerythrin-like"/>
    <property type="match status" value="1"/>
</dbReference>
<dbReference type="InterPro" id="IPR050669">
    <property type="entry name" value="Hemerythrin"/>
</dbReference>
<organism evidence="5 6">
    <name type="scientific">Bowmanella denitrificans</name>
    <dbReference type="NCBI Taxonomy" id="366582"/>
    <lineage>
        <taxon>Bacteria</taxon>
        <taxon>Pseudomonadati</taxon>
        <taxon>Pseudomonadota</taxon>
        <taxon>Gammaproteobacteria</taxon>
        <taxon>Alteromonadales</taxon>
        <taxon>Alteromonadaceae</taxon>
        <taxon>Bowmanella</taxon>
    </lineage>
</organism>
<reference evidence="6" key="1">
    <citation type="journal article" date="2019" name="Int. J. Syst. Evol. Microbiol.">
        <title>The Global Catalogue of Microorganisms (GCM) 10K type strain sequencing project: providing services to taxonomists for standard genome sequencing and annotation.</title>
        <authorList>
            <consortium name="The Broad Institute Genomics Platform"/>
            <consortium name="The Broad Institute Genome Sequencing Center for Infectious Disease"/>
            <person name="Wu L."/>
            <person name="Ma J."/>
        </authorList>
    </citation>
    <scope>NUCLEOTIDE SEQUENCE [LARGE SCALE GENOMIC DNA]</scope>
    <source>
        <strain evidence="6">JCM 13378</strain>
    </source>
</reference>
<dbReference type="RefSeq" id="WP_343842704.1">
    <property type="nucleotide sequence ID" value="NZ_BAAAEI010000006.1"/>
</dbReference>
<protein>
    <recommendedName>
        <fullName evidence="4">Hemerythrin-like domain-containing protein</fullName>
    </recommendedName>
</protein>
<evidence type="ECO:0000256" key="2">
    <source>
        <dbReference type="ARBA" id="ARBA00022723"/>
    </source>
</evidence>
<evidence type="ECO:0000259" key="4">
    <source>
        <dbReference type="Pfam" id="PF01814"/>
    </source>
</evidence>
<dbReference type="Pfam" id="PF01814">
    <property type="entry name" value="Hemerythrin"/>
    <property type="match status" value="1"/>
</dbReference>
<accession>A0ABP3GL31</accession>
<dbReference type="PANTHER" id="PTHR37164:SF1">
    <property type="entry name" value="BACTERIOHEMERYTHRIN"/>
    <property type="match status" value="1"/>
</dbReference>
<dbReference type="InterPro" id="IPR012827">
    <property type="entry name" value="Hemerythrin_metal-bd"/>
</dbReference>
<name>A0ABP3GL31_9ALTE</name>
<gene>
    <name evidence="5" type="ORF">GCM10009092_10960</name>
</gene>
<dbReference type="CDD" id="cd12107">
    <property type="entry name" value="Hemerythrin"/>
    <property type="match status" value="1"/>
</dbReference>
<dbReference type="NCBIfam" id="TIGR02481">
    <property type="entry name" value="hemeryth_dom"/>
    <property type="match status" value="1"/>
</dbReference>
<evidence type="ECO:0000313" key="5">
    <source>
        <dbReference type="EMBL" id="GAA0348376.1"/>
    </source>
</evidence>
<dbReference type="InterPro" id="IPR035938">
    <property type="entry name" value="Hemerythrin-like_sf"/>
</dbReference>
<dbReference type="SUPFAM" id="SSF47188">
    <property type="entry name" value="Hemerythrin-like"/>
    <property type="match status" value="1"/>
</dbReference>
<sequence>MIEERAHLVHWCEHSMPMGVKEIDLQHRQLLDSINLLHAAILASWPDPKALPLATHLLAQTEQHFLTEAPYLQALPSGQQRLHELHHKHFLEALQSFILRLSSDIPMSTLSVREQLASLAEWYSSHILNSDRELSLATSG</sequence>
<dbReference type="EMBL" id="BAAAEI010000006">
    <property type="protein sequence ID" value="GAA0348376.1"/>
    <property type="molecule type" value="Genomic_DNA"/>
</dbReference>
<comment type="similarity">
    <text evidence="1">Belongs to the hemerythrin family.</text>
</comment>
<dbReference type="PANTHER" id="PTHR37164">
    <property type="entry name" value="BACTERIOHEMERYTHRIN"/>
    <property type="match status" value="1"/>
</dbReference>
<proteinExistence type="inferred from homology"/>
<evidence type="ECO:0000256" key="3">
    <source>
        <dbReference type="ARBA" id="ARBA00023004"/>
    </source>
</evidence>